<organism evidence="1">
    <name type="scientific">Bacillus subtilis (strain 168)</name>
    <dbReference type="NCBI Taxonomy" id="224308"/>
    <lineage>
        <taxon>Bacteria</taxon>
        <taxon>Bacillati</taxon>
        <taxon>Bacillota</taxon>
        <taxon>Bacilli</taxon>
        <taxon>Bacillales</taxon>
        <taxon>Bacillaceae</taxon>
        <taxon>Bacillus</taxon>
    </lineage>
</organism>
<dbReference type="InterPro" id="IPR007554">
    <property type="entry name" value="Glycerophosphate_synth"/>
</dbReference>
<dbReference type="InterPro" id="IPR043148">
    <property type="entry name" value="TagF_C"/>
</dbReference>
<dbReference type="GO" id="GO:0047355">
    <property type="term" value="F:CDP-glycerol glycerophosphotransferase activity"/>
    <property type="evidence" value="ECO:0007669"/>
    <property type="project" value="InterPro"/>
</dbReference>
<dbReference type="Pfam" id="PF04464">
    <property type="entry name" value="Glyphos_transf"/>
    <property type="match status" value="1"/>
</dbReference>
<gene>
    <name evidence="1" type="ORF">HIR78_20530</name>
</gene>
<evidence type="ECO:0000313" key="1">
    <source>
        <dbReference type="EMBL" id="QJP90256.1"/>
    </source>
</evidence>
<reference evidence="1" key="1">
    <citation type="submission" date="2020-04" db="EMBL/GenBank/DDBJ databases">
        <title>Phage recombination drives evolution of spore-forming Bacilli.</title>
        <authorList>
            <person name="Dragos A."/>
            <person name="Kovacs A.T."/>
        </authorList>
    </citation>
    <scope>NUCLEOTIDE SEQUENCE</scope>
    <source>
        <strain evidence="1">168</strain>
    </source>
</reference>
<proteinExistence type="predicted"/>
<dbReference type="OrthoDB" id="9811865at2"/>
<protein>
    <submittedName>
        <fullName evidence="1">Uncharacterized protein</fullName>
    </submittedName>
</protein>
<sequence>MNDVSLNKDIRDLYLISDLLIMDYSSVFFDNMNF</sequence>
<accession>A0A6M3ZH55</accession>
<dbReference type="Gene3D" id="3.40.50.12580">
    <property type="match status" value="1"/>
</dbReference>
<dbReference type="EMBL" id="CP052842">
    <property type="protein sequence ID" value="QJP90256.1"/>
    <property type="molecule type" value="Genomic_DNA"/>
</dbReference>
<dbReference type="GO" id="GO:0016020">
    <property type="term" value="C:membrane"/>
    <property type="evidence" value="ECO:0007669"/>
    <property type="project" value="InterPro"/>
</dbReference>
<name>A0A6M3ZH55_BACSU</name>
<dbReference type="AlphaFoldDB" id="A0A6M3ZH55"/>